<keyword evidence="2" id="KW-0813">Transport</keyword>
<comment type="subcellular location">
    <subcellularLocation>
        <location evidence="1 9">Cell membrane</location>
        <topology evidence="1 9">Multi-pass membrane protein</topology>
    </subcellularLocation>
</comment>
<dbReference type="PANTHER" id="PTHR30561">
    <property type="entry name" value="SMR FAMILY PROTON-DEPENDENT DRUG EFFLUX TRANSPORTER SUGE"/>
    <property type="match status" value="1"/>
</dbReference>
<evidence type="ECO:0000256" key="6">
    <source>
        <dbReference type="ARBA" id="ARBA00023136"/>
    </source>
</evidence>
<keyword evidence="6 10" id="KW-0472">Membrane</keyword>
<evidence type="ECO:0000256" key="5">
    <source>
        <dbReference type="ARBA" id="ARBA00022989"/>
    </source>
</evidence>
<dbReference type="Gene3D" id="1.10.3730.20">
    <property type="match status" value="1"/>
</dbReference>
<reference evidence="11 12" key="1">
    <citation type="journal article" date="2021" name="Sci. Rep.">
        <title>The distribution of antibiotic resistance genes in chicken gut microbiota commensals.</title>
        <authorList>
            <person name="Juricova H."/>
            <person name="Matiasovicova J."/>
            <person name="Kubasova T."/>
            <person name="Cejkova D."/>
            <person name="Rychlik I."/>
        </authorList>
    </citation>
    <scope>NUCLEOTIDE SEQUENCE [LARGE SCALE GENOMIC DNA]</scope>
    <source>
        <strain evidence="11 12">An829</strain>
    </source>
</reference>
<dbReference type="InterPro" id="IPR000390">
    <property type="entry name" value="Small_drug/metabolite_transptr"/>
</dbReference>
<proteinExistence type="inferred from homology"/>
<evidence type="ECO:0000313" key="11">
    <source>
        <dbReference type="EMBL" id="MBM6704275.1"/>
    </source>
</evidence>
<dbReference type="InterPro" id="IPR045324">
    <property type="entry name" value="Small_multidrug_res"/>
</dbReference>
<sequence>MAWACVLIAGILEVFWSFSLKASEGFTKLGPSAATIVFMILSFVVLAQGMKSLPLGTAYAVWTGIGAVGSALAGILILGESASILRVSGIAAIVVGIVCLKLAH</sequence>
<evidence type="ECO:0000256" key="9">
    <source>
        <dbReference type="RuleBase" id="RU003942"/>
    </source>
</evidence>
<protein>
    <recommendedName>
        <fullName evidence="8">Guanidinium exporter</fullName>
    </recommendedName>
</protein>
<dbReference type="InterPro" id="IPR037185">
    <property type="entry name" value="EmrE-like"/>
</dbReference>
<dbReference type="Proteomes" id="UP000715095">
    <property type="component" value="Unassembled WGS sequence"/>
</dbReference>
<evidence type="ECO:0000313" key="12">
    <source>
        <dbReference type="Proteomes" id="UP000715095"/>
    </source>
</evidence>
<keyword evidence="5 10" id="KW-1133">Transmembrane helix</keyword>
<evidence type="ECO:0000256" key="3">
    <source>
        <dbReference type="ARBA" id="ARBA00022475"/>
    </source>
</evidence>
<evidence type="ECO:0000256" key="8">
    <source>
        <dbReference type="ARBA" id="ARBA00039168"/>
    </source>
</evidence>
<dbReference type="EMBL" id="JACJJC010000010">
    <property type="protein sequence ID" value="MBM6704275.1"/>
    <property type="molecule type" value="Genomic_DNA"/>
</dbReference>
<evidence type="ECO:0000256" key="2">
    <source>
        <dbReference type="ARBA" id="ARBA00022448"/>
    </source>
</evidence>
<gene>
    <name evidence="11" type="ORF">H6A60_07240</name>
</gene>
<evidence type="ECO:0000256" key="4">
    <source>
        <dbReference type="ARBA" id="ARBA00022692"/>
    </source>
</evidence>
<keyword evidence="4 9" id="KW-0812">Transmembrane</keyword>
<comment type="similarity">
    <text evidence="7">Belongs to the drug/metabolite transporter (DMT) superfamily. Small multidrug resistance (SMR) (TC 2.A.7.1) family. Gdx/SugE subfamily.</text>
</comment>
<evidence type="ECO:0000256" key="10">
    <source>
        <dbReference type="SAM" id="Phobius"/>
    </source>
</evidence>
<feature type="transmembrane region" description="Helical" evidence="10">
    <location>
        <begin position="29"/>
        <end position="47"/>
    </location>
</feature>
<dbReference type="SUPFAM" id="SSF103481">
    <property type="entry name" value="Multidrug resistance efflux transporter EmrE"/>
    <property type="match status" value="1"/>
</dbReference>
<name>A0ABS2DU78_9BURK</name>
<feature type="transmembrane region" description="Helical" evidence="10">
    <location>
        <begin position="84"/>
        <end position="103"/>
    </location>
</feature>
<organism evidence="11 12">
    <name type="scientific">Sutterella massiliensis</name>
    <dbReference type="NCBI Taxonomy" id="1816689"/>
    <lineage>
        <taxon>Bacteria</taxon>
        <taxon>Pseudomonadati</taxon>
        <taxon>Pseudomonadota</taxon>
        <taxon>Betaproteobacteria</taxon>
        <taxon>Burkholderiales</taxon>
        <taxon>Sutterellaceae</taxon>
        <taxon>Sutterella</taxon>
    </lineage>
</organism>
<comment type="caution">
    <text evidence="11">The sequence shown here is derived from an EMBL/GenBank/DDBJ whole genome shotgun (WGS) entry which is preliminary data.</text>
</comment>
<dbReference type="Pfam" id="PF00893">
    <property type="entry name" value="Multi_Drug_Res"/>
    <property type="match status" value="1"/>
</dbReference>
<dbReference type="RefSeq" id="WP_205102835.1">
    <property type="nucleotide sequence ID" value="NZ_JACJJC010000010.1"/>
</dbReference>
<keyword evidence="12" id="KW-1185">Reference proteome</keyword>
<accession>A0ABS2DU78</accession>
<evidence type="ECO:0000256" key="7">
    <source>
        <dbReference type="ARBA" id="ARBA00038151"/>
    </source>
</evidence>
<dbReference type="PANTHER" id="PTHR30561:SF0">
    <property type="entry name" value="GUANIDINIUM EXPORTER"/>
    <property type="match status" value="1"/>
</dbReference>
<feature type="transmembrane region" description="Helical" evidence="10">
    <location>
        <begin position="59"/>
        <end position="78"/>
    </location>
</feature>
<evidence type="ECO:0000256" key="1">
    <source>
        <dbReference type="ARBA" id="ARBA00004651"/>
    </source>
</evidence>
<keyword evidence="3" id="KW-1003">Cell membrane</keyword>